<name>A0A9Q1Q6Z5_9CARY</name>
<feature type="compositionally biased region" description="Polar residues" evidence="1">
    <location>
        <begin position="8"/>
        <end position="25"/>
    </location>
</feature>
<organism evidence="2 3">
    <name type="scientific">Carnegiea gigantea</name>
    <dbReference type="NCBI Taxonomy" id="171969"/>
    <lineage>
        <taxon>Eukaryota</taxon>
        <taxon>Viridiplantae</taxon>
        <taxon>Streptophyta</taxon>
        <taxon>Embryophyta</taxon>
        <taxon>Tracheophyta</taxon>
        <taxon>Spermatophyta</taxon>
        <taxon>Magnoliopsida</taxon>
        <taxon>eudicotyledons</taxon>
        <taxon>Gunneridae</taxon>
        <taxon>Pentapetalae</taxon>
        <taxon>Caryophyllales</taxon>
        <taxon>Cactineae</taxon>
        <taxon>Cactaceae</taxon>
        <taxon>Cactoideae</taxon>
        <taxon>Echinocereeae</taxon>
        <taxon>Carnegiea</taxon>
    </lineage>
</organism>
<dbReference type="Proteomes" id="UP001153076">
    <property type="component" value="Unassembled WGS sequence"/>
</dbReference>
<evidence type="ECO:0000313" key="2">
    <source>
        <dbReference type="EMBL" id="KAJ8431382.1"/>
    </source>
</evidence>
<sequence>MAPKTKGGLSSSAPKKSTTDSSSRPSAPPRGNPTHSTHSSSLNKHGIIFVDDLQREKYDALVARKISAPKYIDVELLQALRMWDDVNALLGHLGWPDYVHLQFPVYEKLVWEFFNSFTIDTVGEYHNGHCYIRFQLGHLTHEMNLARFSELAPGPQPQLPSATAPHDAAGLSHRSSSAEVPLRQFLSNKFARLHLRLDHISEQHSQDHAALLHREDEWDRRQRNLEHHWVNDDNEMEKRILVMLTEIKKEFSELRMLVKGQQQGSQSNCLPICLLDYQ</sequence>
<proteinExistence type="predicted"/>
<accession>A0A9Q1Q6Z5</accession>
<dbReference type="AlphaFoldDB" id="A0A9Q1Q6Z5"/>
<dbReference type="OrthoDB" id="1436156at2759"/>
<comment type="caution">
    <text evidence="2">The sequence shown here is derived from an EMBL/GenBank/DDBJ whole genome shotgun (WGS) entry which is preliminary data.</text>
</comment>
<gene>
    <name evidence="2" type="ORF">Cgig2_027976</name>
</gene>
<feature type="region of interest" description="Disordered" evidence="1">
    <location>
        <begin position="1"/>
        <end position="41"/>
    </location>
</feature>
<protein>
    <submittedName>
        <fullName evidence="2">Uncharacterized protein</fullName>
    </submittedName>
</protein>
<evidence type="ECO:0000256" key="1">
    <source>
        <dbReference type="SAM" id="MobiDB-lite"/>
    </source>
</evidence>
<keyword evidence="3" id="KW-1185">Reference proteome</keyword>
<reference evidence="2" key="1">
    <citation type="submission" date="2022-04" db="EMBL/GenBank/DDBJ databases">
        <title>Carnegiea gigantea Genome sequencing and assembly v2.</title>
        <authorList>
            <person name="Copetti D."/>
            <person name="Sanderson M.J."/>
            <person name="Burquez A."/>
            <person name="Wojciechowski M.F."/>
        </authorList>
    </citation>
    <scope>NUCLEOTIDE SEQUENCE</scope>
    <source>
        <strain evidence="2">SGP5-SGP5p</strain>
        <tissue evidence="2">Aerial part</tissue>
    </source>
</reference>
<dbReference type="EMBL" id="JAKOGI010000691">
    <property type="protein sequence ID" value="KAJ8431382.1"/>
    <property type="molecule type" value="Genomic_DNA"/>
</dbReference>
<evidence type="ECO:0000313" key="3">
    <source>
        <dbReference type="Proteomes" id="UP001153076"/>
    </source>
</evidence>